<sequence>MISIQNLHRRSSKLQVNLNSVPVHMRKLLQCKQVCSYCRRSGHKEEDCILHNIGKEEDKENTVPKSLSQPESLFYPGEYSMKKKEITRYDIYELIPPQYWVTGYDPVKQFLNHNNIHNYRTQQQWKKKVHYKKLF</sequence>
<dbReference type="AlphaFoldDB" id="A0A6C0AVC5"/>
<accession>A0A6C0AVC5</accession>
<organism evidence="1">
    <name type="scientific">viral metagenome</name>
    <dbReference type="NCBI Taxonomy" id="1070528"/>
    <lineage>
        <taxon>unclassified sequences</taxon>
        <taxon>metagenomes</taxon>
        <taxon>organismal metagenomes</taxon>
    </lineage>
</organism>
<protein>
    <submittedName>
        <fullName evidence="1">Uncharacterized protein</fullName>
    </submittedName>
</protein>
<name>A0A6C0AVC5_9ZZZZ</name>
<evidence type="ECO:0000313" key="1">
    <source>
        <dbReference type="EMBL" id="QHS83231.1"/>
    </source>
</evidence>
<proteinExistence type="predicted"/>
<reference evidence="1" key="1">
    <citation type="journal article" date="2020" name="Nature">
        <title>Giant virus diversity and host interactions through global metagenomics.</title>
        <authorList>
            <person name="Schulz F."/>
            <person name="Roux S."/>
            <person name="Paez-Espino D."/>
            <person name="Jungbluth S."/>
            <person name="Walsh D.A."/>
            <person name="Denef V.J."/>
            <person name="McMahon K.D."/>
            <person name="Konstantinidis K.T."/>
            <person name="Eloe-Fadrosh E.A."/>
            <person name="Kyrpides N.C."/>
            <person name="Woyke T."/>
        </authorList>
    </citation>
    <scope>NUCLEOTIDE SEQUENCE</scope>
    <source>
        <strain evidence="1">GVMAG-S-ERX555943-30</strain>
    </source>
</reference>
<dbReference type="EMBL" id="MN738750">
    <property type="protein sequence ID" value="QHS83231.1"/>
    <property type="molecule type" value="Genomic_DNA"/>
</dbReference>